<reference evidence="1" key="2">
    <citation type="journal article" date="2024" name="Plant">
        <title>Genomic evolution and insights into agronomic trait innovations of Sesamum species.</title>
        <authorList>
            <person name="Miao H."/>
            <person name="Wang L."/>
            <person name="Qu L."/>
            <person name="Liu H."/>
            <person name="Sun Y."/>
            <person name="Le M."/>
            <person name="Wang Q."/>
            <person name="Wei S."/>
            <person name="Zheng Y."/>
            <person name="Lin W."/>
            <person name="Duan Y."/>
            <person name="Cao H."/>
            <person name="Xiong S."/>
            <person name="Wang X."/>
            <person name="Wei L."/>
            <person name="Li C."/>
            <person name="Ma Q."/>
            <person name="Ju M."/>
            <person name="Zhao R."/>
            <person name="Li G."/>
            <person name="Mu C."/>
            <person name="Tian Q."/>
            <person name="Mei H."/>
            <person name="Zhang T."/>
            <person name="Gao T."/>
            <person name="Zhang H."/>
        </authorList>
    </citation>
    <scope>NUCLEOTIDE SEQUENCE</scope>
    <source>
        <strain evidence="1">G01</strain>
    </source>
</reference>
<dbReference type="AlphaFoldDB" id="A0AAW2IKP1"/>
<dbReference type="EMBL" id="JACGWK010001789">
    <property type="protein sequence ID" value="KAL0282769.1"/>
    <property type="molecule type" value="Genomic_DNA"/>
</dbReference>
<dbReference type="PANTHER" id="PTHR11439:SF467">
    <property type="entry name" value="INTEGRASE CATALYTIC DOMAIN-CONTAINING PROTEIN"/>
    <property type="match status" value="1"/>
</dbReference>
<protein>
    <submittedName>
        <fullName evidence="1">Copia protein</fullName>
    </submittedName>
</protein>
<proteinExistence type="predicted"/>
<reference evidence="1" key="1">
    <citation type="submission" date="2020-06" db="EMBL/GenBank/DDBJ databases">
        <authorList>
            <person name="Li T."/>
            <person name="Hu X."/>
            <person name="Zhang T."/>
            <person name="Song X."/>
            <person name="Zhang H."/>
            <person name="Dai N."/>
            <person name="Sheng W."/>
            <person name="Hou X."/>
            <person name="Wei L."/>
        </authorList>
    </citation>
    <scope>NUCLEOTIDE SEQUENCE</scope>
    <source>
        <strain evidence="1">G01</strain>
        <tissue evidence="1">Leaf</tissue>
    </source>
</reference>
<organism evidence="1">
    <name type="scientific">Sesamum angustifolium</name>
    <dbReference type="NCBI Taxonomy" id="2727405"/>
    <lineage>
        <taxon>Eukaryota</taxon>
        <taxon>Viridiplantae</taxon>
        <taxon>Streptophyta</taxon>
        <taxon>Embryophyta</taxon>
        <taxon>Tracheophyta</taxon>
        <taxon>Spermatophyta</taxon>
        <taxon>Magnoliopsida</taxon>
        <taxon>eudicotyledons</taxon>
        <taxon>Gunneridae</taxon>
        <taxon>Pentapetalae</taxon>
        <taxon>asterids</taxon>
        <taxon>lamiids</taxon>
        <taxon>Lamiales</taxon>
        <taxon>Pedaliaceae</taxon>
        <taxon>Sesamum</taxon>
    </lineage>
</organism>
<comment type="caution">
    <text evidence="1">The sequence shown here is derived from an EMBL/GenBank/DDBJ whole genome shotgun (WGS) entry which is preliminary data.</text>
</comment>
<dbReference type="PANTHER" id="PTHR11439">
    <property type="entry name" value="GAG-POL-RELATED RETROTRANSPOSON"/>
    <property type="match status" value="1"/>
</dbReference>
<name>A0AAW2IKP1_9LAMI</name>
<gene>
    <name evidence="1" type="ORF">Sangu_2933000</name>
</gene>
<accession>A0AAW2IKP1</accession>
<sequence>MCDIPYSSTVGSIKYIVQCTMPDIAFALSFMSRYQACAGEAHWTTVKIILKYLRRTQEMLLVYSGGELVLEEYNDASVADPRVGYSA</sequence>
<evidence type="ECO:0000313" key="1">
    <source>
        <dbReference type="EMBL" id="KAL0282769.1"/>
    </source>
</evidence>